<evidence type="ECO:0000313" key="3">
    <source>
        <dbReference type="Proteomes" id="UP000828390"/>
    </source>
</evidence>
<dbReference type="AlphaFoldDB" id="A0A9D3XYK7"/>
<sequence length="102" mass="11095">MLLTELVLISATGRLEGECSVWYGMLATAVWLESLSEPVAFGANAQTEVHNRDSSLTGQVVRHRLETGSIAFRASTQTGVRTRDLSLVVQILTSEFKPSLMG</sequence>
<gene>
    <name evidence="2" type="ORF">DPMN_193621</name>
</gene>
<reference evidence="2" key="1">
    <citation type="journal article" date="2019" name="bioRxiv">
        <title>The Genome of the Zebra Mussel, Dreissena polymorpha: A Resource for Invasive Species Research.</title>
        <authorList>
            <person name="McCartney M.A."/>
            <person name="Auch B."/>
            <person name="Kono T."/>
            <person name="Mallez S."/>
            <person name="Zhang Y."/>
            <person name="Obille A."/>
            <person name="Becker A."/>
            <person name="Abrahante J.E."/>
            <person name="Garbe J."/>
            <person name="Badalamenti J.P."/>
            <person name="Herman A."/>
            <person name="Mangelson H."/>
            <person name="Liachko I."/>
            <person name="Sullivan S."/>
            <person name="Sone E.D."/>
            <person name="Koren S."/>
            <person name="Silverstein K.A.T."/>
            <person name="Beckman K.B."/>
            <person name="Gohl D.M."/>
        </authorList>
    </citation>
    <scope>NUCLEOTIDE SEQUENCE</scope>
    <source>
        <strain evidence="2">Duluth1</strain>
        <tissue evidence="2">Whole animal</tissue>
    </source>
</reference>
<proteinExistence type="predicted"/>
<accession>A0A9D3XYK7</accession>
<dbReference type="EMBL" id="JAIWYP010000101">
    <property type="protein sequence ID" value="KAH3689698.1"/>
    <property type="molecule type" value="Genomic_DNA"/>
</dbReference>
<keyword evidence="3" id="KW-1185">Reference proteome</keyword>
<organism evidence="2 3">
    <name type="scientific">Dreissena polymorpha</name>
    <name type="common">Zebra mussel</name>
    <name type="synonym">Mytilus polymorpha</name>
    <dbReference type="NCBI Taxonomy" id="45954"/>
    <lineage>
        <taxon>Eukaryota</taxon>
        <taxon>Metazoa</taxon>
        <taxon>Spiralia</taxon>
        <taxon>Lophotrochozoa</taxon>
        <taxon>Mollusca</taxon>
        <taxon>Bivalvia</taxon>
        <taxon>Autobranchia</taxon>
        <taxon>Heteroconchia</taxon>
        <taxon>Euheterodonta</taxon>
        <taxon>Imparidentia</taxon>
        <taxon>Neoheterodontei</taxon>
        <taxon>Myida</taxon>
        <taxon>Dreissenoidea</taxon>
        <taxon>Dreissenidae</taxon>
        <taxon>Dreissena</taxon>
    </lineage>
</organism>
<evidence type="ECO:0000256" key="1">
    <source>
        <dbReference type="SAM" id="SignalP"/>
    </source>
</evidence>
<reference evidence="2" key="2">
    <citation type="submission" date="2020-11" db="EMBL/GenBank/DDBJ databases">
        <authorList>
            <person name="McCartney M.A."/>
            <person name="Auch B."/>
            <person name="Kono T."/>
            <person name="Mallez S."/>
            <person name="Becker A."/>
            <person name="Gohl D.M."/>
            <person name="Silverstein K.A.T."/>
            <person name="Koren S."/>
            <person name="Bechman K.B."/>
            <person name="Herman A."/>
            <person name="Abrahante J.E."/>
            <person name="Garbe J."/>
        </authorList>
    </citation>
    <scope>NUCLEOTIDE SEQUENCE</scope>
    <source>
        <strain evidence="2">Duluth1</strain>
        <tissue evidence="2">Whole animal</tissue>
    </source>
</reference>
<keyword evidence="1" id="KW-0732">Signal</keyword>
<name>A0A9D3XYK7_DREPO</name>
<feature type="chain" id="PRO_5039038286" evidence="1">
    <location>
        <begin position="18"/>
        <end position="102"/>
    </location>
</feature>
<protein>
    <submittedName>
        <fullName evidence="2">Uncharacterized protein</fullName>
    </submittedName>
</protein>
<evidence type="ECO:0000313" key="2">
    <source>
        <dbReference type="EMBL" id="KAH3689698.1"/>
    </source>
</evidence>
<feature type="signal peptide" evidence="1">
    <location>
        <begin position="1"/>
        <end position="17"/>
    </location>
</feature>
<comment type="caution">
    <text evidence="2">The sequence shown here is derived from an EMBL/GenBank/DDBJ whole genome shotgun (WGS) entry which is preliminary data.</text>
</comment>
<dbReference type="Proteomes" id="UP000828390">
    <property type="component" value="Unassembled WGS sequence"/>
</dbReference>